<dbReference type="STRING" id="5217.A0A4Q1BPW4"/>
<protein>
    <submittedName>
        <fullName evidence="5">RNA polymerase-associated protein CTR9</fullName>
    </submittedName>
</protein>
<dbReference type="Gene3D" id="1.25.40.10">
    <property type="entry name" value="Tetratricopeptide repeat domain"/>
    <property type="match status" value="4"/>
</dbReference>
<dbReference type="SUPFAM" id="SSF81901">
    <property type="entry name" value="HCP-like"/>
    <property type="match status" value="1"/>
</dbReference>
<dbReference type="Pfam" id="PF13424">
    <property type="entry name" value="TPR_12"/>
    <property type="match status" value="1"/>
</dbReference>
<dbReference type="OrthoDB" id="343875at2759"/>
<dbReference type="PANTHER" id="PTHR14027">
    <property type="entry name" value="RNA POLYMERASE-ASSOCIATED PROTEIN CTR9"/>
    <property type="match status" value="1"/>
</dbReference>
<dbReference type="InterPro" id="IPR031101">
    <property type="entry name" value="Ctr9"/>
</dbReference>
<evidence type="ECO:0000313" key="5">
    <source>
        <dbReference type="EMBL" id="RXK39956.1"/>
    </source>
</evidence>
<comment type="caution">
    <text evidence="5">The sequence shown here is derived from an EMBL/GenBank/DDBJ whole genome shotgun (WGS) entry which is preliminary data.</text>
</comment>
<feature type="repeat" description="TPR" evidence="3">
    <location>
        <begin position="570"/>
        <end position="603"/>
    </location>
</feature>
<dbReference type="GO" id="GO:0006368">
    <property type="term" value="P:transcription elongation by RNA polymerase II"/>
    <property type="evidence" value="ECO:0007669"/>
    <property type="project" value="TreeGrafter"/>
</dbReference>
<dbReference type="PROSITE" id="PS50005">
    <property type="entry name" value="TPR"/>
    <property type="match status" value="2"/>
</dbReference>
<accession>A0A4Q1BPW4</accession>
<evidence type="ECO:0000256" key="2">
    <source>
        <dbReference type="ARBA" id="ARBA00022803"/>
    </source>
</evidence>
<sequence length="1171" mass="129311">MSVSIEEAQPAARVVVIVGQGGIQTDLDLDTLGDDEVADVIPDLLADYSAECRDWTLIAGEHWRRSRWSRAEDLLQKGIHFFTGGVGRPTDHMALVNLHAMLAHLHLALSRTAPKVSLPHAKYDKLPSNVKVKEDHFTEAAANLNKADQALMASGAGPDDEPIAVPMGKIILYLARGQPGTAQPMVERLLRRQPNNLVALTAHARLQFARRAHEQALQTYQKLLSLDPEMRPDPRIGIGLCLWMLGDKQKARLAWERALQRDPSSWTCMLLTGFAALNTAREPATAEDDRAQLIAEGVAYVQSAFKLNNKNAAAALTLASVSGQNGQTAVASKLAERAIQYADNKRHAVLANTERGRMGFIMQDLVDATPFLTAARQDDGGVPNILADLTLAQIAIQGGNLREALNFMDGLTPRLVGKGPMEYVVMHASLLAYPHPGMSSAELASNRSKARAMLTELHSVIQSAETDEDMAKVRHIADDTDVFLDLAKMWQKESLEKAIGAYQTAVSGRVETIVDEGGEVEVDQRAVKMSSNLGALYQLQGNADTAERMYQEALQRLGNEAGKEAEEMRTILAFNLGRAYEEAGETTKASQWYRDVLRQHPEHMESKVRLACIAAAAGRNFDAHTLLKECLKSDESNITLRSTYTHFLISLGSLKEALAFTSQTLKLERADVFTYCALGWIHFTLGREAKSTSELAERTKQYLRSAEAYERALTLDPACAMAAQGLAIALAEDTLALKPLGAAVGTAEEMKARMRLAGQALGVFSRIADSIQEGSVHVNIGHSFFVRGEEDKAIQSYEAADNHHKGRNVPVLLYLARAWYAYANRESNFSAMSKALSFCQRAMHIQPNDRAILYNIAMIQQKAAEMLFGLEPSKRTLEELHVALRQAQQAANTFRALAEDRGALPYDPDLADQRARYGDTLLRRAPDQLSRQESFEAEAQARVQEARRIRAEEQARIQAAEAARRAEIEAKAAELAEQRRKEREEAHAWQEEMNVREMEERAKKAAAADKKKRKKDNGDSGDEGLGGKKRKGKKGRKVRSKSEILSDEEDLVYENRDNMEVDQAGSEVEEEDSKDKARGALEALRAKRKKKVEEEPRRGKSFKSKEYIEDSEDEEEGDEERKGSVSINGVTEGEQDENEEGDGGETDLGDPMGDVELGELAQAVVKAGEED</sequence>
<dbReference type="AlphaFoldDB" id="A0A4Q1BPW4"/>
<gene>
    <name evidence="5" type="ORF">M231_02751</name>
</gene>
<feature type="compositionally biased region" description="Acidic residues" evidence="4">
    <location>
        <begin position="1109"/>
        <end position="1118"/>
    </location>
</feature>
<feature type="compositionally biased region" description="Basic and acidic residues" evidence="4">
    <location>
        <begin position="1091"/>
        <end position="1108"/>
    </location>
</feature>
<dbReference type="GO" id="GO:0006355">
    <property type="term" value="P:regulation of DNA-templated transcription"/>
    <property type="evidence" value="ECO:0007669"/>
    <property type="project" value="InterPro"/>
</dbReference>
<dbReference type="InterPro" id="IPR011990">
    <property type="entry name" value="TPR-like_helical_dom_sf"/>
</dbReference>
<dbReference type="GO" id="GO:0000993">
    <property type="term" value="F:RNA polymerase II complex binding"/>
    <property type="evidence" value="ECO:0007669"/>
    <property type="project" value="TreeGrafter"/>
</dbReference>
<name>A0A4Q1BPW4_TREME</name>
<keyword evidence="2 3" id="KW-0802">TPR repeat</keyword>
<evidence type="ECO:0000313" key="6">
    <source>
        <dbReference type="Proteomes" id="UP000289152"/>
    </source>
</evidence>
<reference evidence="5 6" key="1">
    <citation type="submission" date="2016-06" db="EMBL/GenBank/DDBJ databases">
        <title>Evolution of pathogenesis and genome organization in the Tremellales.</title>
        <authorList>
            <person name="Cuomo C."/>
            <person name="Litvintseva A."/>
            <person name="Heitman J."/>
            <person name="Chen Y."/>
            <person name="Sun S."/>
            <person name="Springer D."/>
            <person name="Dromer F."/>
            <person name="Young S."/>
            <person name="Zeng Q."/>
            <person name="Chapman S."/>
            <person name="Gujja S."/>
            <person name="Saif S."/>
            <person name="Birren B."/>
        </authorList>
    </citation>
    <scope>NUCLEOTIDE SEQUENCE [LARGE SCALE GENOMIC DNA]</scope>
    <source>
        <strain evidence="5 6">ATCC 28783</strain>
    </source>
</reference>
<dbReference type="Proteomes" id="UP000289152">
    <property type="component" value="Unassembled WGS sequence"/>
</dbReference>
<dbReference type="InterPro" id="IPR019734">
    <property type="entry name" value="TPR_rpt"/>
</dbReference>
<keyword evidence="6" id="KW-1185">Reference proteome</keyword>
<dbReference type="VEuPathDB" id="FungiDB:TREMEDRAFT_68569"/>
<dbReference type="GO" id="GO:0016593">
    <property type="term" value="C:Cdc73/Paf1 complex"/>
    <property type="evidence" value="ECO:0007669"/>
    <property type="project" value="TreeGrafter"/>
</dbReference>
<dbReference type="SUPFAM" id="SSF48452">
    <property type="entry name" value="TPR-like"/>
    <property type="match status" value="2"/>
</dbReference>
<dbReference type="EMBL" id="SDIL01000024">
    <property type="protein sequence ID" value="RXK39956.1"/>
    <property type="molecule type" value="Genomic_DNA"/>
</dbReference>
<dbReference type="PANTHER" id="PTHR14027:SF2">
    <property type="entry name" value="RNA POLYMERASE-ASSOCIATED PROTEIN CTR9 HOMOLOG"/>
    <property type="match status" value="1"/>
</dbReference>
<evidence type="ECO:0000256" key="3">
    <source>
        <dbReference type="PROSITE-ProRule" id="PRU00339"/>
    </source>
</evidence>
<keyword evidence="1" id="KW-0677">Repeat</keyword>
<feature type="region of interest" description="Disordered" evidence="4">
    <location>
        <begin position="978"/>
        <end position="1156"/>
    </location>
</feature>
<evidence type="ECO:0000256" key="4">
    <source>
        <dbReference type="SAM" id="MobiDB-lite"/>
    </source>
</evidence>
<feature type="compositionally biased region" description="Basic and acidic residues" evidence="4">
    <location>
        <begin position="978"/>
        <end position="1009"/>
    </location>
</feature>
<organism evidence="5 6">
    <name type="scientific">Tremella mesenterica</name>
    <name type="common">Jelly fungus</name>
    <dbReference type="NCBI Taxonomy" id="5217"/>
    <lineage>
        <taxon>Eukaryota</taxon>
        <taxon>Fungi</taxon>
        <taxon>Dikarya</taxon>
        <taxon>Basidiomycota</taxon>
        <taxon>Agaricomycotina</taxon>
        <taxon>Tremellomycetes</taxon>
        <taxon>Tremellales</taxon>
        <taxon>Tremellaceae</taxon>
        <taxon>Tremella</taxon>
    </lineage>
</organism>
<feature type="compositionally biased region" description="Basic residues" evidence="4">
    <location>
        <begin position="1027"/>
        <end position="1039"/>
    </location>
</feature>
<feature type="compositionally biased region" description="Acidic residues" evidence="4">
    <location>
        <begin position="1133"/>
        <end position="1148"/>
    </location>
</feature>
<evidence type="ECO:0000256" key="1">
    <source>
        <dbReference type="ARBA" id="ARBA00022737"/>
    </source>
</evidence>
<proteinExistence type="predicted"/>
<feature type="repeat" description="TPR" evidence="3">
    <location>
        <begin position="197"/>
        <end position="230"/>
    </location>
</feature>
<dbReference type="SMART" id="SM00028">
    <property type="entry name" value="TPR"/>
    <property type="match status" value="7"/>
</dbReference>
<dbReference type="FunCoup" id="A0A4Q1BPW4">
    <property type="interactions" value="479"/>
</dbReference>
<dbReference type="InParanoid" id="A0A4Q1BPW4"/>